<protein>
    <recommendedName>
        <fullName evidence="2">RING-type domain-containing protein</fullName>
    </recommendedName>
</protein>
<feature type="compositionally biased region" description="Low complexity" evidence="1">
    <location>
        <begin position="351"/>
        <end position="375"/>
    </location>
</feature>
<reference evidence="3 4" key="1">
    <citation type="submission" date="2018-06" db="EMBL/GenBank/DDBJ databases">
        <title>A transcriptomic atlas of mushroom development highlights an independent origin of complex multicellularity.</title>
        <authorList>
            <consortium name="DOE Joint Genome Institute"/>
            <person name="Krizsan K."/>
            <person name="Almasi E."/>
            <person name="Merenyi Z."/>
            <person name="Sahu N."/>
            <person name="Viragh M."/>
            <person name="Koszo T."/>
            <person name="Mondo S."/>
            <person name="Kiss B."/>
            <person name="Balint B."/>
            <person name="Kues U."/>
            <person name="Barry K."/>
            <person name="Hegedus J.C."/>
            <person name="Henrissat B."/>
            <person name="Johnson J."/>
            <person name="Lipzen A."/>
            <person name="Ohm R."/>
            <person name="Nagy I."/>
            <person name="Pangilinan J."/>
            <person name="Yan J."/>
            <person name="Xiong Y."/>
            <person name="Grigoriev I.V."/>
            <person name="Hibbett D.S."/>
            <person name="Nagy L.G."/>
        </authorList>
    </citation>
    <scope>NUCLEOTIDE SEQUENCE [LARGE SCALE GENOMIC DNA]</scope>
    <source>
        <strain evidence="3 4">SZMC22713</strain>
    </source>
</reference>
<feature type="region of interest" description="Disordered" evidence="1">
    <location>
        <begin position="428"/>
        <end position="473"/>
    </location>
</feature>
<dbReference type="EMBL" id="ML170173">
    <property type="protein sequence ID" value="TDL22838.1"/>
    <property type="molecule type" value="Genomic_DNA"/>
</dbReference>
<feature type="region of interest" description="Disordered" evidence="1">
    <location>
        <begin position="599"/>
        <end position="751"/>
    </location>
</feature>
<dbReference type="PANTHER" id="PTHR22996">
    <property type="entry name" value="MAHOGUNIN"/>
    <property type="match status" value="1"/>
</dbReference>
<dbReference type="PANTHER" id="PTHR22996:SF0">
    <property type="entry name" value="RE60872P-RELATED"/>
    <property type="match status" value="1"/>
</dbReference>
<dbReference type="GO" id="GO:0061630">
    <property type="term" value="F:ubiquitin protein ligase activity"/>
    <property type="evidence" value="ECO:0007669"/>
    <property type="project" value="UniProtKB-EC"/>
</dbReference>
<feature type="compositionally biased region" description="Basic and acidic residues" evidence="1">
    <location>
        <begin position="618"/>
        <end position="636"/>
    </location>
</feature>
<organism evidence="3 4">
    <name type="scientific">Rickenella mellea</name>
    <dbReference type="NCBI Taxonomy" id="50990"/>
    <lineage>
        <taxon>Eukaryota</taxon>
        <taxon>Fungi</taxon>
        <taxon>Dikarya</taxon>
        <taxon>Basidiomycota</taxon>
        <taxon>Agaricomycotina</taxon>
        <taxon>Agaricomycetes</taxon>
        <taxon>Hymenochaetales</taxon>
        <taxon>Rickenellaceae</taxon>
        <taxon>Rickenella</taxon>
    </lineage>
</organism>
<feature type="compositionally biased region" description="Basic and acidic residues" evidence="1">
    <location>
        <begin position="376"/>
        <end position="398"/>
    </location>
</feature>
<dbReference type="GO" id="GO:0005737">
    <property type="term" value="C:cytoplasm"/>
    <property type="evidence" value="ECO:0007669"/>
    <property type="project" value="TreeGrafter"/>
</dbReference>
<name>A0A4Y7Q6J3_9AGAM</name>
<dbReference type="SMART" id="SM00184">
    <property type="entry name" value="RING"/>
    <property type="match status" value="1"/>
</dbReference>
<feature type="compositionally biased region" description="Low complexity" evidence="1">
    <location>
        <begin position="668"/>
        <end position="685"/>
    </location>
</feature>
<feature type="compositionally biased region" description="Low complexity" evidence="1">
    <location>
        <begin position="606"/>
        <end position="617"/>
    </location>
</feature>
<feature type="region of interest" description="Disordered" evidence="1">
    <location>
        <begin position="195"/>
        <end position="242"/>
    </location>
</feature>
<feature type="compositionally biased region" description="Low complexity" evidence="1">
    <location>
        <begin position="275"/>
        <end position="297"/>
    </location>
</feature>
<dbReference type="AlphaFoldDB" id="A0A4Y7Q6J3"/>
<evidence type="ECO:0000259" key="2">
    <source>
        <dbReference type="SMART" id="SM00184"/>
    </source>
</evidence>
<dbReference type="InterPro" id="IPR001841">
    <property type="entry name" value="Znf_RING"/>
</dbReference>
<proteinExistence type="predicted"/>
<evidence type="ECO:0000256" key="1">
    <source>
        <dbReference type="SAM" id="MobiDB-lite"/>
    </source>
</evidence>
<dbReference type="OrthoDB" id="1711136at2759"/>
<evidence type="ECO:0000313" key="4">
    <source>
        <dbReference type="Proteomes" id="UP000294933"/>
    </source>
</evidence>
<dbReference type="VEuPathDB" id="FungiDB:BD410DRAFT_814830"/>
<dbReference type="InterPro" id="IPR013083">
    <property type="entry name" value="Znf_RING/FYVE/PHD"/>
</dbReference>
<keyword evidence="4" id="KW-1185">Reference proteome</keyword>
<feature type="compositionally biased region" description="Low complexity" evidence="1">
    <location>
        <begin position="12"/>
        <end position="28"/>
    </location>
</feature>
<dbReference type="STRING" id="50990.A0A4Y7Q6J3"/>
<feature type="region of interest" description="Disordered" evidence="1">
    <location>
        <begin position="275"/>
        <end position="310"/>
    </location>
</feature>
<feature type="compositionally biased region" description="Low complexity" evidence="1">
    <location>
        <begin position="428"/>
        <end position="437"/>
    </location>
</feature>
<feature type="region of interest" description="Disordered" evidence="1">
    <location>
        <begin position="527"/>
        <end position="575"/>
    </location>
</feature>
<feature type="compositionally biased region" description="Gly residues" evidence="1">
    <location>
        <begin position="717"/>
        <end position="728"/>
    </location>
</feature>
<dbReference type="GO" id="GO:0008270">
    <property type="term" value="F:zinc ion binding"/>
    <property type="evidence" value="ECO:0007669"/>
    <property type="project" value="UniProtKB-KW"/>
</dbReference>
<dbReference type="Proteomes" id="UP000294933">
    <property type="component" value="Unassembled WGS sequence"/>
</dbReference>
<evidence type="ECO:0000313" key="3">
    <source>
        <dbReference type="EMBL" id="TDL22838.1"/>
    </source>
</evidence>
<feature type="compositionally biased region" description="Gly residues" evidence="1">
    <location>
        <begin position="535"/>
        <end position="553"/>
    </location>
</feature>
<gene>
    <name evidence="3" type="ORF">BD410DRAFT_814830</name>
</gene>
<dbReference type="Gene3D" id="3.30.40.10">
    <property type="entry name" value="Zinc/RING finger domain, C3HC4 (zinc finger)"/>
    <property type="match status" value="1"/>
</dbReference>
<feature type="region of interest" description="Disordered" evidence="1">
    <location>
        <begin position="350"/>
        <end position="398"/>
    </location>
</feature>
<dbReference type="InterPro" id="IPR045194">
    <property type="entry name" value="MGRN1/RNF157-like"/>
</dbReference>
<feature type="region of interest" description="Disordered" evidence="1">
    <location>
        <begin position="1"/>
        <end position="37"/>
    </location>
</feature>
<feature type="compositionally biased region" description="Polar residues" evidence="1">
    <location>
        <begin position="221"/>
        <end position="240"/>
    </location>
</feature>
<dbReference type="GO" id="GO:0016567">
    <property type="term" value="P:protein ubiquitination"/>
    <property type="evidence" value="ECO:0007669"/>
    <property type="project" value="TreeGrafter"/>
</dbReference>
<feature type="compositionally biased region" description="Low complexity" evidence="1">
    <location>
        <begin position="444"/>
        <end position="460"/>
    </location>
</feature>
<dbReference type="SUPFAM" id="SSF57850">
    <property type="entry name" value="RING/U-box"/>
    <property type="match status" value="1"/>
</dbReference>
<accession>A0A4Y7Q6J3</accession>
<feature type="compositionally biased region" description="Basic and acidic residues" evidence="1">
    <location>
        <begin position="300"/>
        <end position="310"/>
    </location>
</feature>
<feature type="domain" description="RING-type" evidence="2">
    <location>
        <begin position="478"/>
        <end position="588"/>
    </location>
</feature>
<dbReference type="Pfam" id="PF13920">
    <property type="entry name" value="zf-C3HC4_3"/>
    <property type="match status" value="1"/>
</dbReference>
<sequence length="751" mass="76996">MSDLILGQDSLNTANPANANNNANGNGDKANKDTLFGPSLGVVSSGPDWATVDEKGESVDELTPDIVRAWIAKSKEASEPTTTLQALVNLKRPSIRLSPLAPSDATDSNAALPTVHGLEFEFDCDAPRCRVSMHVVLPSASAATTAVPGDSATAPKPKNETINIFNTTVPGGFGRKLTLGEGAMLDLTRFESIARDSASSSNAPGSSSSPDDEKEKDGQHVTVTSENVTPETTTPMANANSRKRLTFFRRKHDPGNARAAGPALAVVDAEAPAADPTAVPSTASPAAAAAAGNPASAENVTKDKASKKDDEGVRVVIRLTALGSEDSEKERERERNEQVTYLHVVRLGAKSAPAPSSAPSAGADEEGGTTAAAGEGAKDVKEGTAKEETKEEKEKDERPWVVKVVKREAIIGAHTFHLHEIYGLASHASSAPTSLPTSLPPTSSPTDHTYPPTQAQAITPQPDPSTTHPSDLDPTSECLLCLSAPREVVLLPCRHLVACRECAVNMVEFGAGGQVVQREGDAPVPVAGAAPAAAGEGGTAEGGVEGGEGGAGEGSTAQPAAAVAPSVGVLPSQTRRKRKAKGWFCPVCRQPYTSLLRITTAPPPASTTTGANGAAAAAKEKENRDSEESSSHDGAHAADVPATNTNTNTATTTAAPTTDPAQIEEVSANTPGAPPTAAAAVGDTTQPAVNKDKPGFFRHFSRASTKDKSAATAANGNGNGNNGNGNGGATQTAQTEGPPVLTLPPDLERQT</sequence>
<feature type="compositionally biased region" description="Low complexity" evidence="1">
    <location>
        <begin position="197"/>
        <end position="209"/>
    </location>
</feature>
<feature type="compositionally biased region" description="Low complexity" evidence="1">
    <location>
        <begin position="637"/>
        <end position="661"/>
    </location>
</feature>